<reference evidence="3 4" key="1">
    <citation type="journal article" date="2017" name="Mol. Plant">
        <title>The Genome of Medicinal Plant Macleaya cordata Provides New Insights into Benzylisoquinoline Alkaloids Metabolism.</title>
        <authorList>
            <person name="Liu X."/>
            <person name="Liu Y."/>
            <person name="Huang P."/>
            <person name="Ma Y."/>
            <person name="Qing Z."/>
            <person name="Tang Q."/>
            <person name="Cao H."/>
            <person name="Cheng P."/>
            <person name="Zheng Y."/>
            <person name="Yuan Z."/>
            <person name="Zhou Y."/>
            <person name="Liu J."/>
            <person name="Tang Z."/>
            <person name="Zhuo Y."/>
            <person name="Zhang Y."/>
            <person name="Yu L."/>
            <person name="Huang J."/>
            <person name="Yang P."/>
            <person name="Peng Q."/>
            <person name="Zhang J."/>
            <person name="Jiang W."/>
            <person name="Zhang Z."/>
            <person name="Lin K."/>
            <person name="Ro D.K."/>
            <person name="Chen X."/>
            <person name="Xiong X."/>
            <person name="Shang Y."/>
            <person name="Huang S."/>
            <person name="Zeng J."/>
        </authorList>
    </citation>
    <scope>NUCLEOTIDE SEQUENCE [LARGE SCALE GENOMIC DNA]</scope>
    <source>
        <strain evidence="4">cv. BLH2017</strain>
        <tissue evidence="3">Root</tissue>
    </source>
</reference>
<keyword evidence="4" id="KW-1185">Reference proteome</keyword>
<accession>A0A200R5L3</accession>
<dbReference type="EMBL" id="MVGT01000437">
    <property type="protein sequence ID" value="OVA18012.1"/>
    <property type="molecule type" value="Genomic_DNA"/>
</dbReference>
<feature type="compositionally biased region" description="Basic and acidic residues" evidence="1">
    <location>
        <begin position="92"/>
        <end position="132"/>
    </location>
</feature>
<sequence length="303" mass="32808">MGEKQAEKNQNEGEKKKEEKKGEDGGKKDDGIITVVLKVDMHCDGCAKKVLRSIKRFEGVESCKGDSATNKITVVGKVDPVKLRDRVESKTKKKVELLSPLPKKEDKNGGGGGDKKTDEKPEKKAEEKKNKEPQSATVVLKIRLHCDGCIQKIKKTVSKFKGVEAVSIDAQKDLVTVKGTMDVKVLTPYLKEKFKRGVDIVPPKKDDGGGGDKKGKDGGGEKKEKGAGGGEKKPDGAAKPEEPMKVVDQANKMDYYGNGYGYGYGYDPTSHGNGSGHAYGYVVDHVHAPQLFSDENPNACSVM</sequence>
<dbReference type="OrthoDB" id="689350at2759"/>
<feature type="region of interest" description="Disordered" evidence="1">
    <location>
        <begin position="1"/>
        <end position="31"/>
    </location>
</feature>
<organism evidence="3 4">
    <name type="scientific">Macleaya cordata</name>
    <name type="common">Five-seeded plume-poppy</name>
    <name type="synonym">Bocconia cordata</name>
    <dbReference type="NCBI Taxonomy" id="56857"/>
    <lineage>
        <taxon>Eukaryota</taxon>
        <taxon>Viridiplantae</taxon>
        <taxon>Streptophyta</taxon>
        <taxon>Embryophyta</taxon>
        <taxon>Tracheophyta</taxon>
        <taxon>Spermatophyta</taxon>
        <taxon>Magnoliopsida</taxon>
        <taxon>Ranunculales</taxon>
        <taxon>Papaveraceae</taxon>
        <taxon>Papaveroideae</taxon>
        <taxon>Macleaya</taxon>
    </lineage>
</organism>
<feature type="region of interest" description="Disordered" evidence="1">
    <location>
        <begin position="92"/>
        <end position="135"/>
    </location>
</feature>
<dbReference type="FunCoup" id="A0A200R5L3">
    <property type="interactions" value="133"/>
</dbReference>
<dbReference type="AlphaFoldDB" id="A0A200R5L3"/>
<dbReference type="PANTHER" id="PTHR46413:SF1">
    <property type="entry name" value="HEAVY METAL-ASSOCIATED ISOPRENYLATED PLANT PROTEIN 6"/>
    <property type="match status" value="1"/>
</dbReference>
<name>A0A200R5L3_MACCD</name>
<dbReference type="Pfam" id="PF00403">
    <property type="entry name" value="HMA"/>
    <property type="match status" value="2"/>
</dbReference>
<dbReference type="InParanoid" id="A0A200R5L3"/>
<dbReference type="InterPro" id="IPR036163">
    <property type="entry name" value="HMA_dom_sf"/>
</dbReference>
<evidence type="ECO:0000313" key="3">
    <source>
        <dbReference type="EMBL" id="OVA18012.1"/>
    </source>
</evidence>
<dbReference type="SUPFAM" id="SSF55008">
    <property type="entry name" value="HMA, heavy metal-associated domain"/>
    <property type="match status" value="2"/>
</dbReference>
<dbReference type="GO" id="GO:0046872">
    <property type="term" value="F:metal ion binding"/>
    <property type="evidence" value="ECO:0007669"/>
    <property type="project" value="InterPro"/>
</dbReference>
<evidence type="ECO:0000256" key="1">
    <source>
        <dbReference type="SAM" id="MobiDB-lite"/>
    </source>
</evidence>
<feature type="domain" description="HMA" evidence="2">
    <location>
        <begin position="135"/>
        <end position="198"/>
    </location>
</feature>
<proteinExistence type="predicted"/>
<feature type="region of interest" description="Disordered" evidence="1">
    <location>
        <begin position="199"/>
        <end position="243"/>
    </location>
</feature>
<dbReference type="Proteomes" id="UP000195402">
    <property type="component" value="Unassembled WGS sequence"/>
</dbReference>
<feature type="domain" description="HMA" evidence="2">
    <location>
        <begin position="32"/>
        <end position="95"/>
    </location>
</feature>
<comment type="caution">
    <text evidence="3">The sequence shown here is derived from an EMBL/GenBank/DDBJ whole genome shotgun (WGS) entry which is preliminary data.</text>
</comment>
<dbReference type="PROSITE" id="PS50846">
    <property type="entry name" value="HMA_2"/>
    <property type="match status" value="2"/>
</dbReference>
<dbReference type="STRING" id="56857.A0A200R5L3"/>
<dbReference type="CDD" id="cd00371">
    <property type="entry name" value="HMA"/>
    <property type="match status" value="2"/>
</dbReference>
<dbReference type="PANTHER" id="PTHR46413">
    <property type="entry name" value="HEAVY METAL-ASSOCIATED ISOPRENYLATED PLANT PROTEIN 6"/>
    <property type="match status" value="1"/>
</dbReference>
<gene>
    <name evidence="3" type="ORF">BVC80_1835g418</name>
</gene>
<dbReference type="InterPro" id="IPR006121">
    <property type="entry name" value="HMA_dom"/>
</dbReference>
<dbReference type="OMA" id="NAQTHYA"/>
<dbReference type="Gene3D" id="3.30.70.100">
    <property type="match status" value="2"/>
</dbReference>
<evidence type="ECO:0000259" key="2">
    <source>
        <dbReference type="PROSITE" id="PS50846"/>
    </source>
</evidence>
<dbReference type="InterPro" id="IPR044594">
    <property type="entry name" value="HIPP01/3/5/6"/>
</dbReference>
<protein>
    <submittedName>
        <fullName evidence="3">Heavy metal-associated domain</fullName>
    </submittedName>
</protein>
<evidence type="ECO:0000313" key="4">
    <source>
        <dbReference type="Proteomes" id="UP000195402"/>
    </source>
</evidence>